<dbReference type="SUPFAM" id="SSF51215">
    <property type="entry name" value="Regulatory protein AraC"/>
    <property type="match status" value="1"/>
</dbReference>
<proteinExistence type="predicted"/>
<keyword evidence="2" id="KW-0238">DNA-binding</keyword>
<dbReference type="Pfam" id="PF12833">
    <property type="entry name" value="HTH_18"/>
    <property type="match status" value="1"/>
</dbReference>
<dbReference type="InterPro" id="IPR014710">
    <property type="entry name" value="RmlC-like_jellyroll"/>
</dbReference>
<reference evidence="5 6" key="1">
    <citation type="submission" date="2015-01" db="EMBL/GenBank/DDBJ databases">
        <title>Genome sequence of Anoxybacillus ayderensis strain AB04.</title>
        <authorList>
            <person name="Belduz A.O."/>
            <person name="Canakci S."/>
            <person name="Chan K.-G."/>
            <person name="Kahar U.M."/>
            <person name="Yaakob A.S."/>
            <person name="Chan C.S."/>
            <person name="Goh K.M."/>
        </authorList>
    </citation>
    <scope>NUCLEOTIDE SEQUENCE [LARGE SCALE GENOMIC DNA]</scope>
    <source>
        <strain evidence="5 6">AB04</strain>
    </source>
</reference>
<dbReference type="InterPro" id="IPR018060">
    <property type="entry name" value="HTH_AraC"/>
</dbReference>
<evidence type="ECO:0000259" key="4">
    <source>
        <dbReference type="PROSITE" id="PS01124"/>
    </source>
</evidence>
<keyword evidence="1" id="KW-0805">Transcription regulation</keyword>
<dbReference type="Proteomes" id="UP000032047">
    <property type="component" value="Unassembled WGS sequence"/>
</dbReference>
<dbReference type="PANTHER" id="PTHR43280">
    <property type="entry name" value="ARAC-FAMILY TRANSCRIPTIONAL REGULATOR"/>
    <property type="match status" value="1"/>
</dbReference>
<dbReference type="InterPro" id="IPR037923">
    <property type="entry name" value="HTH-like"/>
</dbReference>
<dbReference type="GO" id="GO:0003700">
    <property type="term" value="F:DNA-binding transcription factor activity"/>
    <property type="evidence" value="ECO:0007669"/>
    <property type="project" value="InterPro"/>
</dbReference>
<evidence type="ECO:0000313" key="5">
    <source>
        <dbReference type="EMBL" id="KIP21778.1"/>
    </source>
</evidence>
<dbReference type="InterPro" id="IPR003313">
    <property type="entry name" value="AraC-bd"/>
</dbReference>
<dbReference type="EMBL" id="JXTG01000003">
    <property type="protein sequence ID" value="KIP21778.1"/>
    <property type="molecule type" value="Genomic_DNA"/>
</dbReference>
<dbReference type="SUPFAM" id="SSF46689">
    <property type="entry name" value="Homeodomain-like"/>
    <property type="match status" value="2"/>
</dbReference>
<keyword evidence="6" id="KW-1185">Reference proteome</keyword>
<keyword evidence="3" id="KW-0804">Transcription</keyword>
<accession>A0A0D0HVK3</accession>
<dbReference type="PROSITE" id="PS01124">
    <property type="entry name" value="HTH_ARAC_FAMILY_2"/>
    <property type="match status" value="1"/>
</dbReference>
<dbReference type="PATRIC" id="fig|265546.4.peg.999"/>
<dbReference type="GO" id="GO:0043565">
    <property type="term" value="F:sequence-specific DNA binding"/>
    <property type="evidence" value="ECO:0007669"/>
    <property type="project" value="InterPro"/>
</dbReference>
<protein>
    <submittedName>
        <fullName evidence="5">Arabinose operon regulatory protein</fullName>
    </submittedName>
</protein>
<gene>
    <name evidence="5" type="ORF">JV16_00978</name>
</gene>
<evidence type="ECO:0000313" key="6">
    <source>
        <dbReference type="Proteomes" id="UP000032047"/>
    </source>
</evidence>
<dbReference type="SMART" id="SM00342">
    <property type="entry name" value="HTH_ARAC"/>
    <property type="match status" value="1"/>
</dbReference>
<feature type="domain" description="HTH araC/xylS-type" evidence="4">
    <location>
        <begin position="180"/>
        <end position="278"/>
    </location>
</feature>
<sequence length="282" mass="33127">MYISFSVPPFPVFIKGGEAMFRKGMKHFRRTFSVFDFLYVQKGTLYMTEQDETFVVREGEYVILCPGFEHYGHEPCDEDTHFIWIHFSIPKYDRVEKQPYGWGDIIEREATYVDYAQYRLFIPQYGKLKQAGMEAMLQHIVREQQTPDHSLTQQLLFAQWIVQLQKQMLHIPSAAEHVCAAAMEYIHRHYGEPFDMGHLAHALRLHPDYISRCMQKTIGMSALQYVNDYRLKMAKKKLAATNETVAAIAKQVGFEDGAYFSRVFKKMEGMTPSEYRRFIQRT</sequence>
<evidence type="ECO:0000256" key="1">
    <source>
        <dbReference type="ARBA" id="ARBA00023015"/>
    </source>
</evidence>
<dbReference type="Gene3D" id="1.10.10.60">
    <property type="entry name" value="Homeodomain-like"/>
    <property type="match status" value="2"/>
</dbReference>
<dbReference type="Pfam" id="PF02311">
    <property type="entry name" value="AraC_binding"/>
    <property type="match status" value="1"/>
</dbReference>
<dbReference type="RefSeq" id="WP_042534521.1">
    <property type="nucleotide sequence ID" value="NZ_JXTG01000003.1"/>
</dbReference>
<dbReference type="InterPro" id="IPR020449">
    <property type="entry name" value="Tscrpt_reg_AraC-type_HTH"/>
</dbReference>
<evidence type="ECO:0000256" key="3">
    <source>
        <dbReference type="ARBA" id="ARBA00023163"/>
    </source>
</evidence>
<dbReference type="InterPro" id="IPR009057">
    <property type="entry name" value="Homeodomain-like_sf"/>
</dbReference>
<comment type="caution">
    <text evidence="5">The sequence shown here is derived from an EMBL/GenBank/DDBJ whole genome shotgun (WGS) entry which is preliminary data.</text>
</comment>
<dbReference type="AlphaFoldDB" id="A0A0D0HVK3"/>
<evidence type="ECO:0000256" key="2">
    <source>
        <dbReference type="ARBA" id="ARBA00023125"/>
    </source>
</evidence>
<dbReference type="PANTHER" id="PTHR43280:SF30">
    <property type="entry name" value="MMSAB OPERON REGULATORY PROTEIN"/>
    <property type="match status" value="1"/>
</dbReference>
<dbReference type="Gene3D" id="2.60.120.10">
    <property type="entry name" value="Jelly Rolls"/>
    <property type="match status" value="1"/>
</dbReference>
<name>A0A0D0HVK3_9BACL</name>
<organism evidence="5 6">
    <name type="scientific">Anoxybacillus ayderensis</name>
    <dbReference type="NCBI Taxonomy" id="265546"/>
    <lineage>
        <taxon>Bacteria</taxon>
        <taxon>Bacillati</taxon>
        <taxon>Bacillota</taxon>
        <taxon>Bacilli</taxon>
        <taxon>Bacillales</taxon>
        <taxon>Anoxybacillaceae</taxon>
        <taxon>Anoxybacillus</taxon>
    </lineage>
</organism>
<dbReference type="PRINTS" id="PR00032">
    <property type="entry name" value="HTHARAC"/>
</dbReference>